<evidence type="ECO:0000313" key="2">
    <source>
        <dbReference type="Proteomes" id="UP001181693"/>
    </source>
</evidence>
<proteinExistence type="predicted"/>
<reference evidence="1" key="1">
    <citation type="thesis" date="2020" institute="ProQuest LLC" country="789 East Eisenhower Parkway, Ann Arbor, MI, USA">
        <title>Comparative Genomics and Chromosome Evolution.</title>
        <authorList>
            <person name="Mudd A.B."/>
        </authorList>
    </citation>
    <scope>NUCLEOTIDE SEQUENCE</scope>
    <source>
        <strain evidence="1">1538</strain>
        <tissue evidence="1">Blood</tissue>
    </source>
</reference>
<accession>A0AAV3B207</accession>
<comment type="caution">
    <text evidence="1">The sequence shown here is derived from an EMBL/GenBank/DDBJ whole genome shotgun (WGS) entry which is preliminary data.</text>
</comment>
<protein>
    <submittedName>
        <fullName evidence="1">Uncharacterized protein</fullName>
    </submittedName>
</protein>
<dbReference type="EMBL" id="DYDO01000003">
    <property type="protein sequence ID" value="DBA28643.1"/>
    <property type="molecule type" value="Genomic_DNA"/>
</dbReference>
<dbReference type="AlphaFoldDB" id="A0AAV3B207"/>
<sequence length="97" mass="11210">MQIKHKYLEIMFYGSMQCGGKHSWELWLRICCTRALSLPQNYRIIFIVLPQVQNTVEHPLKLNLCKTVSIGKQCFTLKMATKCSKVKLHGKTKVIGK</sequence>
<gene>
    <name evidence="1" type="ORF">GDO54_008971</name>
</gene>
<evidence type="ECO:0000313" key="1">
    <source>
        <dbReference type="EMBL" id="DBA28643.1"/>
    </source>
</evidence>
<organism evidence="1 2">
    <name type="scientific">Pyxicephalus adspersus</name>
    <name type="common">African bullfrog</name>
    <dbReference type="NCBI Taxonomy" id="30357"/>
    <lineage>
        <taxon>Eukaryota</taxon>
        <taxon>Metazoa</taxon>
        <taxon>Chordata</taxon>
        <taxon>Craniata</taxon>
        <taxon>Vertebrata</taxon>
        <taxon>Euteleostomi</taxon>
        <taxon>Amphibia</taxon>
        <taxon>Batrachia</taxon>
        <taxon>Anura</taxon>
        <taxon>Neobatrachia</taxon>
        <taxon>Ranoidea</taxon>
        <taxon>Pyxicephalidae</taxon>
        <taxon>Pyxicephalinae</taxon>
        <taxon>Pyxicephalus</taxon>
    </lineage>
</organism>
<name>A0AAV3B207_PYXAD</name>
<dbReference type="Proteomes" id="UP001181693">
    <property type="component" value="Unassembled WGS sequence"/>
</dbReference>
<keyword evidence="2" id="KW-1185">Reference proteome</keyword>